<evidence type="ECO:0000259" key="1">
    <source>
        <dbReference type="Pfam" id="PF01408"/>
    </source>
</evidence>
<protein>
    <recommendedName>
        <fullName evidence="1">Gfo/Idh/MocA-like oxidoreductase N-terminal domain-containing protein</fullName>
    </recommendedName>
</protein>
<comment type="caution">
    <text evidence="2">The sequence shown here is derived from an EMBL/GenBank/DDBJ whole genome shotgun (WGS) entry which is preliminary data.</text>
</comment>
<gene>
    <name evidence="2" type="ORF">S06H3_08517</name>
</gene>
<dbReference type="PANTHER" id="PTHR43708:SF3">
    <property type="entry name" value="OXIDOREDUCTASE"/>
    <property type="match status" value="1"/>
</dbReference>
<name>X1M3M3_9ZZZZ</name>
<dbReference type="InterPro" id="IPR051317">
    <property type="entry name" value="Gfo/Idh/MocA_oxidoreduct"/>
</dbReference>
<feature type="domain" description="Gfo/Idh/MocA-like oxidoreductase N-terminal" evidence="1">
    <location>
        <begin position="5"/>
        <end position="66"/>
    </location>
</feature>
<proteinExistence type="predicted"/>
<dbReference type="InterPro" id="IPR000683">
    <property type="entry name" value="Gfo/Idh/MocA-like_OxRdtase_N"/>
</dbReference>
<organism evidence="2">
    <name type="scientific">marine sediment metagenome</name>
    <dbReference type="NCBI Taxonomy" id="412755"/>
    <lineage>
        <taxon>unclassified sequences</taxon>
        <taxon>metagenomes</taxon>
        <taxon>ecological metagenomes</taxon>
    </lineage>
</organism>
<dbReference type="EMBL" id="BARV01003604">
    <property type="protein sequence ID" value="GAI09270.1"/>
    <property type="molecule type" value="Genomic_DNA"/>
</dbReference>
<dbReference type="AlphaFoldDB" id="X1M3M3"/>
<dbReference type="SUPFAM" id="SSF51735">
    <property type="entry name" value="NAD(P)-binding Rossmann-fold domains"/>
    <property type="match status" value="1"/>
</dbReference>
<dbReference type="InterPro" id="IPR036291">
    <property type="entry name" value="NAD(P)-bd_dom_sf"/>
</dbReference>
<dbReference type="Gene3D" id="3.40.50.720">
    <property type="entry name" value="NAD(P)-binding Rossmann-like Domain"/>
    <property type="match status" value="1"/>
</dbReference>
<evidence type="ECO:0000313" key="2">
    <source>
        <dbReference type="EMBL" id="GAI09270.1"/>
    </source>
</evidence>
<dbReference type="PANTHER" id="PTHR43708">
    <property type="entry name" value="CONSERVED EXPRESSED OXIDOREDUCTASE (EUROFUNG)"/>
    <property type="match status" value="1"/>
</dbReference>
<reference evidence="2" key="1">
    <citation type="journal article" date="2014" name="Front. Microbiol.">
        <title>High frequency of phylogenetically diverse reductive dehalogenase-homologous genes in deep subseafloor sedimentary metagenomes.</title>
        <authorList>
            <person name="Kawai M."/>
            <person name="Futagami T."/>
            <person name="Toyoda A."/>
            <person name="Takaki Y."/>
            <person name="Nishi S."/>
            <person name="Hori S."/>
            <person name="Arai W."/>
            <person name="Tsubouchi T."/>
            <person name="Morono Y."/>
            <person name="Uchiyama I."/>
            <person name="Ito T."/>
            <person name="Fujiyama A."/>
            <person name="Inagaki F."/>
            <person name="Takami H."/>
        </authorList>
    </citation>
    <scope>NUCLEOTIDE SEQUENCE</scope>
    <source>
        <strain evidence="2">Expedition CK06-06</strain>
    </source>
</reference>
<dbReference type="Pfam" id="PF01408">
    <property type="entry name" value="GFO_IDH_MocA"/>
    <property type="match status" value="1"/>
</dbReference>
<sequence>MEGAREDKIDFVIIVTPNNSHFEIAKAFLEKGINVVCDKPLTLKVEEAEELTNLAKKRDLLCCVTYTYSGYPMIKPTLLF</sequence>
<accession>X1M3M3</accession>
<dbReference type="GO" id="GO:0000166">
    <property type="term" value="F:nucleotide binding"/>
    <property type="evidence" value="ECO:0007669"/>
    <property type="project" value="InterPro"/>
</dbReference>